<dbReference type="Pfam" id="PF23584">
    <property type="entry name" value="DUF7136"/>
    <property type="match status" value="1"/>
</dbReference>
<evidence type="ECO:0000313" key="5">
    <source>
        <dbReference type="Proteomes" id="UP000504638"/>
    </source>
</evidence>
<evidence type="ECO:0000256" key="1">
    <source>
        <dbReference type="SAM" id="MobiDB-lite"/>
    </source>
</evidence>
<dbReference type="EMBL" id="ML975169">
    <property type="protein sequence ID" value="KAF1809999.1"/>
    <property type="molecule type" value="Genomic_DNA"/>
</dbReference>
<reference evidence="6" key="3">
    <citation type="submission" date="2025-04" db="UniProtKB">
        <authorList>
            <consortium name="RefSeq"/>
        </authorList>
    </citation>
    <scope>IDENTIFICATION</scope>
    <source>
        <strain evidence="6">CBS 781.70</strain>
    </source>
</reference>
<evidence type="ECO:0000313" key="6">
    <source>
        <dbReference type="RefSeq" id="XP_033531630.1"/>
    </source>
</evidence>
<proteinExistence type="predicted"/>
<accession>A0A6G1FWJ3</accession>
<feature type="signal peptide" evidence="2">
    <location>
        <begin position="1"/>
        <end position="17"/>
    </location>
</feature>
<dbReference type="GeneID" id="54420611"/>
<evidence type="ECO:0000256" key="2">
    <source>
        <dbReference type="SAM" id="SignalP"/>
    </source>
</evidence>
<reference evidence="6" key="2">
    <citation type="submission" date="2020-04" db="EMBL/GenBank/DDBJ databases">
        <authorList>
            <consortium name="NCBI Genome Project"/>
        </authorList>
    </citation>
    <scope>NUCLEOTIDE SEQUENCE</scope>
    <source>
        <strain evidence="6">CBS 781.70</strain>
    </source>
</reference>
<dbReference type="AlphaFoldDB" id="A0A6G1FWJ3"/>
<keyword evidence="2" id="KW-0732">Signal</keyword>
<gene>
    <name evidence="4 6" type="ORF">P152DRAFT_461078</name>
</gene>
<evidence type="ECO:0000313" key="4">
    <source>
        <dbReference type="EMBL" id="KAF1809999.1"/>
    </source>
</evidence>
<protein>
    <recommendedName>
        <fullName evidence="3">DUF7136 domain-containing protein</fullName>
    </recommendedName>
</protein>
<sequence length="280" mass="29408">MKSLFFSAALLVTVALAQDMVTFPTDIEVDIVLPRPNTTYLYQSPFPLIFAIQNAKVAWDFGFTFSWELHNDIGLKDFGRAGAGGPSLANPSPPPSDPFIIVNSTRIDGNWRDPVTTWTLAWELKLATNCTDEGNRFRISAGYVFGEGRSNFTTTGSGIPPAIQGGGECPIAAGVFGIEANLTGCPHFGDAVGGPANPCAVALDDVRISSISAQLPTPTKVGISTTGETTSATQSVVTTGTPDGPPATGSAAITGAYLWRDSFFLPIVLFGVIGTAMLML</sequence>
<feature type="chain" id="PRO_5044631635" description="DUF7136 domain-containing protein" evidence="2">
    <location>
        <begin position="18"/>
        <end position="280"/>
    </location>
</feature>
<dbReference type="Proteomes" id="UP000504638">
    <property type="component" value="Unplaced"/>
</dbReference>
<evidence type="ECO:0000259" key="3">
    <source>
        <dbReference type="Pfam" id="PF23584"/>
    </source>
</evidence>
<keyword evidence="5" id="KW-1185">Reference proteome</keyword>
<feature type="region of interest" description="Disordered" evidence="1">
    <location>
        <begin position="219"/>
        <end position="245"/>
    </location>
</feature>
<dbReference type="OrthoDB" id="4490227at2759"/>
<dbReference type="RefSeq" id="XP_033531630.1">
    <property type="nucleotide sequence ID" value="XM_033680041.1"/>
</dbReference>
<organism evidence="4">
    <name type="scientific">Eremomyces bilateralis CBS 781.70</name>
    <dbReference type="NCBI Taxonomy" id="1392243"/>
    <lineage>
        <taxon>Eukaryota</taxon>
        <taxon>Fungi</taxon>
        <taxon>Dikarya</taxon>
        <taxon>Ascomycota</taxon>
        <taxon>Pezizomycotina</taxon>
        <taxon>Dothideomycetes</taxon>
        <taxon>Dothideomycetes incertae sedis</taxon>
        <taxon>Eremomycetales</taxon>
        <taxon>Eremomycetaceae</taxon>
        <taxon>Eremomyces</taxon>
    </lineage>
</organism>
<dbReference type="InterPro" id="IPR055560">
    <property type="entry name" value="DUF7136"/>
</dbReference>
<name>A0A6G1FWJ3_9PEZI</name>
<feature type="compositionally biased region" description="Polar residues" evidence="1">
    <location>
        <begin position="219"/>
        <end position="237"/>
    </location>
</feature>
<reference evidence="4 6" key="1">
    <citation type="submission" date="2020-01" db="EMBL/GenBank/DDBJ databases">
        <authorList>
            <consortium name="DOE Joint Genome Institute"/>
            <person name="Haridas S."/>
            <person name="Albert R."/>
            <person name="Binder M."/>
            <person name="Bloem J."/>
            <person name="Labutti K."/>
            <person name="Salamov A."/>
            <person name="Andreopoulos B."/>
            <person name="Baker S.E."/>
            <person name="Barry K."/>
            <person name="Bills G."/>
            <person name="Bluhm B.H."/>
            <person name="Cannon C."/>
            <person name="Castanera R."/>
            <person name="Culley D.E."/>
            <person name="Daum C."/>
            <person name="Ezra D."/>
            <person name="Gonzalez J.B."/>
            <person name="Henrissat B."/>
            <person name="Kuo A."/>
            <person name="Liang C."/>
            <person name="Lipzen A."/>
            <person name="Lutzoni F."/>
            <person name="Magnuson J."/>
            <person name="Mondo S."/>
            <person name="Nolan M."/>
            <person name="Ohm R."/>
            <person name="Pangilinan J."/>
            <person name="Park H.-J."/>
            <person name="Ramirez L."/>
            <person name="Alfaro M."/>
            <person name="Sun H."/>
            <person name="Tritt A."/>
            <person name="Yoshinaga Y."/>
            <person name="Zwiers L.-H."/>
            <person name="Turgeon B.G."/>
            <person name="Goodwin S.B."/>
            <person name="Spatafora J.W."/>
            <person name="Crous P.W."/>
            <person name="Grigoriev I.V."/>
        </authorList>
    </citation>
    <scope>NUCLEOTIDE SEQUENCE</scope>
    <source>
        <strain evidence="4 6">CBS 781.70</strain>
    </source>
</reference>
<feature type="domain" description="DUF7136" evidence="3">
    <location>
        <begin position="22"/>
        <end position="215"/>
    </location>
</feature>